<dbReference type="EMBL" id="CABVIJ010000023">
    <property type="protein sequence ID" value="VVP33481.1"/>
    <property type="molecule type" value="Genomic_DNA"/>
</dbReference>
<organism evidence="2 3">
    <name type="scientific">Pseudomonas fluorescens</name>
    <dbReference type="NCBI Taxonomy" id="294"/>
    <lineage>
        <taxon>Bacteria</taxon>
        <taxon>Pseudomonadati</taxon>
        <taxon>Pseudomonadota</taxon>
        <taxon>Gammaproteobacteria</taxon>
        <taxon>Pseudomonadales</taxon>
        <taxon>Pseudomonadaceae</taxon>
        <taxon>Pseudomonas</taxon>
    </lineage>
</organism>
<dbReference type="SUPFAM" id="SSF53955">
    <property type="entry name" value="Lysozyme-like"/>
    <property type="match status" value="1"/>
</dbReference>
<reference evidence="2 3" key="1">
    <citation type="submission" date="2019-09" db="EMBL/GenBank/DDBJ databases">
        <authorList>
            <person name="Chandra G."/>
            <person name="Truman W A."/>
        </authorList>
    </citation>
    <scope>NUCLEOTIDE SEQUENCE [LARGE SCALE GENOMIC DNA]</scope>
    <source>
        <strain evidence="2">PS732</strain>
    </source>
</reference>
<accession>A0ABD7VLB2</accession>
<evidence type="ECO:0000313" key="3">
    <source>
        <dbReference type="Proteomes" id="UP000325779"/>
    </source>
</evidence>
<protein>
    <recommendedName>
        <fullName evidence="4">Paar repeat-containing protein</fullName>
    </recommendedName>
</protein>
<dbReference type="RefSeq" id="WP_150597922.1">
    <property type="nucleotide sequence ID" value="NZ_CABVIJ010000023.1"/>
</dbReference>
<comment type="caution">
    <text evidence="2">The sequence shown here is derived from an EMBL/GenBank/DDBJ whole genome shotgun (WGS) entry which is preliminary data.</text>
</comment>
<evidence type="ECO:0000313" key="2">
    <source>
        <dbReference type="EMBL" id="VVP33481.1"/>
    </source>
</evidence>
<dbReference type="Gene3D" id="1.10.530.10">
    <property type="match status" value="1"/>
</dbReference>
<sequence length="207" mass="22179">MAEVISKNGRKMSSVATRTVTPVKDSSPKAVSVDAKQQKRRAENAEFLKNKNVKAFLDTLAQVEGGNYHAKFGYGWAAGWKSGKWTFSDESTHPGPGHGGSTTASGRYQITKATWSELSIKAMGLSDFSPGTQDLIAVELLRNVSAIEPLIGGDLKTAVGKASKKWEALPMGPGLANRPINGKPSGQPYTEYDEVETIYKGFGGTVK</sequence>
<dbReference type="Proteomes" id="UP000325779">
    <property type="component" value="Unassembled WGS sequence"/>
</dbReference>
<evidence type="ECO:0008006" key="4">
    <source>
        <dbReference type="Google" id="ProtNLM"/>
    </source>
</evidence>
<evidence type="ECO:0000256" key="1">
    <source>
        <dbReference type="SAM" id="MobiDB-lite"/>
    </source>
</evidence>
<proteinExistence type="predicted"/>
<name>A0ABD7VLB2_PSEFL</name>
<feature type="region of interest" description="Disordered" evidence="1">
    <location>
        <begin position="1"/>
        <end position="38"/>
    </location>
</feature>
<dbReference type="InterPro" id="IPR023346">
    <property type="entry name" value="Lysozyme-like_dom_sf"/>
</dbReference>
<gene>
    <name evidence="2" type="ORF">PS732_04510</name>
</gene>
<dbReference type="AlphaFoldDB" id="A0ABD7VLB2"/>